<proteinExistence type="predicted"/>
<dbReference type="EC" id="3.1.3.73" evidence="1"/>
<reference evidence="2" key="2">
    <citation type="submission" date="2020-09" db="EMBL/GenBank/DDBJ databases">
        <authorList>
            <person name="Sun Q."/>
            <person name="Kim S."/>
        </authorList>
    </citation>
    <scope>NUCLEOTIDE SEQUENCE</scope>
    <source>
        <strain evidence="2">KCTC 12711</strain>
    </source>
</reference>
<dbReference type="AlphaFoldDB" id="A0A918RMS6"/>
<evidence type="ECO:0000256" key="1">
    <source>
        <dbReference type="NCBIfam" id="TIGR03162"/>
    </source>
</evidence>
<gene>
    <name evidence="2" type="primary">gpmB</name>
    <name evidence="2" type="ORF">GCM10008090_09680</name>
</gene>
<protein>
    <recommendedName>
        <fullName evidence="1">Alpha-ribazole phosphatase</fullName>
        <ecNumber evidence="1">3.1.3.73</ecNumber>
    </recommendedName>
</protein>
<dbReference type="RefSeq" id="WP_189398856.1">
    <property type="nucleotide sequence ID" value="NZ_BMXA01000001.1"/>
</dbReference>
<dbReference type="SMART" id="SM00855">
    <property type="entry name" value="PGAM"/>
    <property type="match status" value="1"/>
</dbReference>
<name>A0A918RMS6_9GAMM</name>
<dbReference type="InterPro" id="IPR017578">
    <property type="entry name" value="Ribazole_CobC"/>
</dbReference>
<dbReference type="InterPro" id="IPR029033">
    <property type="entry name" value="His_PPase_superfam"/>
</dbReference>
<dbReference type="InterPro" id="IPR013078">
    <property type="entry name" value="His_Pase_superF_clade-1"/>
</dbReference>
<dbReference type="NCBIfam" id="TIGR03162">
    <property type="entry name" value="ribazole_cobC"/>
    <property type="match status" value="1"/>
</dbReference>
<dbReference type="CDD" id="cd07067">
    <property type="entry name" value="HP_PGM_like"/>
    <property type="match status" value="1"/>
</dbReference>
<reference evidence="2" key="1">
    <citation type="journal article" date="2014" name="Int. J. Syst. Evol. Microbiol.">
        <title>Complete genome sequence of Corynebacterium casei LMG S-19264T (=DSM 44701T), isolated from a smear-ripened cheese.</title>
        <authorList>
            <consortium name="US DOE Joint Genome Institute (JGI-PGF)"/>
            <person name="Walter F."/>
            <person name="Albersmeier A."/>
            <person name="Kalinowski J."/>
            <person name="Ruckert C."/>
        </authorList>
    </citation>
    <scope>NUCLEOTIDE SEQUENCE</scope>
    <source>
        <strain evidence="2">KCTC 12711</strain>
    </source>
</reference>
<dbReference type="Gene3D" id="3.40.50.1240">
    <property type="entry name" value="Phosphoglycerate mutase-like"/>
    <property type="match status" value="1"/>
</dbReference>
<evidence type="ECO:0000313" key="3">
    <source>
        <dbReference type="Proteomes" id="UP000614811"/>
    </source>
</evidence>
<dbReference type="GO" id="GO:0043755">
    <property type="term" value="F:alpha-ribazole phosphatase activity"/>
    <property type="evidence" value="ECO:0007669"/>
    <property type="project" value="UniProtKB-UniRule"/>
</dbReference>
<dbReference type="Pfam" id="PF00300">
    <property type="entry name" value="His_Phos_1"/>
    <property type="match status" value="1"/>
</dbReference>
<sequence>MSLYLVRHTTPAIKPGICYGRTDLCLSATAEQEMENVRRRLPNQIDLVFSSPLRRCNILAHRLASTPIRQMAGLCELDFGDWEMQAWDTLSRDALDRWANNVFEYAPPNGEALKSMQQRVLHSWQHICAIHRGINGHTAVITHAGVIRIIHAFEFDWPIERMFEFEIPYGGIVQFSHGDTALKPTLKIL</sequence>
<organism evidence="2 3">
    <name type="scientific">Arenicella chitinivorans</name>
    <dbReference type="NCBI Taxonomy" id="1329800"/>
    <lineage>
        <taxon>Bacteria</taxon>
        <taxon>Pseudomonadati</taxon>
        <taxon>Pseudomonadota</taxon>
        <taxon>Gammaproteobacteria</taxon>
        <taxon>Arenicellales</taxon>
        <taxon>Arenicellaceae</taxon>
        <taxon>Arenicella</taxon>
    </lineage>
</organism>
<dbReference type="PANTHER" id="PTHR48100">
    <property type="entry name" value="BROAD-SPECIFICITY PHOSPHATASE YOR283W-RELATED"/>
    <property type="match status" value="1"/>
</dbReference>
<keyword evidence="3" id="KW-1185">Reference proteome</keyword>
<dbReference type="InterPro" id="IPR050275">
    <property type="entry name" value="PGM_Phosphatase"/>
</dbReference>
<accession>A0A918RMS6</accession>
<evidence type="ECO:0000313" key="2">
    <source>
        <dbReference type="EMBL" id="GHA02413.1"/>
    </source>
</evidence>
<dbReference type="GO" id="GO:0009236">
    <property type="term" value="P:cobalamin biosynthetic process"/>
    <property type="evidence" value="ECO:0007669"/>
    <property type="project" value="UniProtKB-UniRule"/>
</dbReference>
<dbReference type="SUPFAM" id="SSF53254">
    <property type="entry name" value="Phosphoglycerate mutase-like"/>
    <property type="match status" value="1"/>
</dbReference>
<dbReference type="EMBL" id="BMXA01000001">
    <property type="protein sequence ID" value="GHA02413.1"/>
    <property type="molecule type" value="Genomic_DNA"/>
</dbReference>
<dbReference type="Proteomes" id="UP000614811">
    <property type="component" value="Unassembled WGS sequence"/>
</dbReference>
<comment type="caution">
    <text evidence="2">The sequence shown here is derived from an EMBL/GenBank/DDBJ whole genome shotgun (WGS) entry which is preliminary data.</text>
</comment>